<dbReference type="CDD" id="cd03676">
    <property type="entry name" value="NUDIX_Tnr3_like"/>
    <property type="match status" value="1"/>
</dbReference>
<dbReference type="PANTHER" id="PTHR13622">
    <property type="entry name" value="THIAMIN PYROPHOSPHOKINASE"/>
    <property type="match status" value="1"/>
</dbReference>
<dbReference type="InterPro" id="IPR031804">
    <property type="entry name" value="DUF4743"/>
</dbReference>
<proteinExistence type="predicted"/>
<reference evidence="2 3" key="1">
    <citation type="submission" date="2018-06" db="EMBL/GenBank/DDBJ databases">
        <authorList>
            <consortium name="Pathogen Informatics"/>
            <person name="Doyle S."/>
        </authorList>
    </citation>
    <scope>NUCLEOTIDE SEQUENCE [LARGE SCALE GENOMIC DNA]</scope>
    <source>
        <strain evidence="2 3">NCTC10717</strain>
    </source>
</reference>
<dbReference type="GO" id="GO:0044715">
    <property type="term" value="F:8-oxo-dGDP phosphatase activity"/>
    <property type="evidence" value="ECO:0007669"/>
    <property type="project" value="TreeGrafter"/>
</dbReference>
<dbReference type="Proteomes" id="UP000254575">
    <property type="component" value="Unassembled WGS sequence"/>
</dbReference>
<feature type="domain" description="Nudix hydrolase" evidence="1">
    <location>
        <begin position="115"/>
        <end position="255"/>
    </location>
</feature>
<dbReference type="AlphaFoldDB" id="A0A380MJN3"/>
<dbReference type="EMBL" id="UHIA01000003">
    <property type="protein sequence ID" value="SUO91359.1"/>
    <property type="molecule type" value="Genomic_DNA"/>
</dbReference>
<protein>
    <recommendedName>
        <fullName evidence="1">Nudix hydrolase domain-containing protein</fullName>
    </recommendedName>
</protein>
<dbReference type="Pfam" id="PF15916">
    <property type="entry name" value="DUF4743"/>
    <property type="match status" value="1"/>
</dbReference>
<accession>A0A380MJN3</accession>
<sequence length="291" mass="32194">MALIDCLHAANNARAADYQALYIAGQRVGLIRRTQKSLLADYGFHLHAQGEALHWQSQGDCAANTAFLADICRQMAKDGIVQGWRDELYPIAIDYQQLPLALVERAAMPLFGARGYGVHVNGLVQKTDGIYMWLGKRAADKPTSPNKLDQIAAGGLPYGISVFANMQKECAEEANIPAALSAQARAVGMGSYYHEVANGIRADMMFFYDLWLPADFIPSNSDGEVAEFFCYPLSEIIAMLRQDNHSIKYNSALAIIDCAIRHQLITPDEAHYQSICHLLRAQDHFGENFPV</sequence>
<dbReference type="Gene3D" id="3.90.79.10">
    <property type="entry name" value="Nucleoside Triphosphate Pyrophosphohydrolase"/>
    <property type="match status" value="1"/>
</dbReference>
<keyword evidence="3" id="KW-1185">Reference proteome</keyword>
<evidence type="ECO:0000313" key="2">
    <source>
        <dbReference type="EMBL" id="SUO91359.1"/>
    </source>
</evidence>
<dbReference type="FunFam" id="3.90.79.10:FF:000019">
    <property type="entry name" value="Thiamin pyrophosphokinase, putative"/>
    <property type="match status" value="1"/>
</dbReference>
<dbReference type="RefSeq" id="WP_115217452.1">
    <property type="nucleotide sequence ID" value="NZ_UHIA01000003.1"/>
</dbReference>
<gene>
    <name evidence="2" type="ORF">NCTC10717_00119</name>
</gene>
<dbReference type="InterPro" id="IPR015797">
    <property type="entry name" value="NUDIX_hydrolase-like_dom_sf"/>
</dbReference>
<evidence type="ECO:0000259" key="1">
    <source>
        <dbReference type="PROSITE" id="PS51462"/>
    </source>
</evidence>
<dbReference type="SUPFAM" id="SSF55811">
    <property type="entry name" value="Nudix"/>
    <property type="match status" value="1"/>
</dbReference>
<dbReference type="PANTHER" id="PTHR13622:SF8">
    <property type="entry name" value="THIAMIN PYROPHOSPHOKINASE 1"/>
    <property type="match status" value="1"/>
</dbReference>
<name>A0A380MJN3_9GAMM</name>
<evidence type="ECO:0000313" key="3">
    <source>
        <dbReference type="Proteomes" id="UP000254575"/>
    </source>
</evidence>
<organism evidence="2 3">
    <name type="scientific">Suttonella indologenes</name>
    <dbReference type="NCBI Taxonomy" id="13276"/>
    <lineage>
        <taxon>Bacteria</taxon>
        <taxon>Pseudomonadati</taxon>
        <taxon>Pseudomonadota</taxon>
        <taxon>Gammaproteobacteria</taxon>
        <taxon>Cardiobacteriales</taxon>
        <taxon>Cardiobacteriaceae</taxon>
        <taxon>Suttonella</taxon>
    </lineage>
</organism>
<dbReference type="PROSITE" id="PS51462">
    <property type="entry name" value="NUDIX"/>
    <property type="match status" value="1"/>
</dbReference>
<dbReference type="OrthoDB" id="5621792at2"/>
<dbReference type="InterPro" id="IPR000086">
    <property type="entry name" value="NUDIX_hydrolase_dom"/>
</dbReference>